<accession>A0ABD1LS43</accession>
<organism evidence="2 3">
    <name type="scientific">Flemingia macrophylla</name>
    <dbReference type="NCBI Taxonomy" id="520843"/>
    <lineage>
        <taxon>Eukaryota</taxon>
        <taxon>Viridiplantae</taxon>
        <taxon>Streptophyta</taxon>
        <taxon>Embryophyta</taxon>
        <taxon>Tracheophyta</taxon>
        <taxon>Spermatophyta</taxon>
        <taxon>Magnoliopsida</taxon>
        <taxon>eudicotyledons</taxon>
        <taxon>Gunneridae</taxon>
        <taxon>Pentapetalae</taxon>
        <taxon>rosids</taxon>
        <taxon>fabids</taxon>
        <taxon>Fabales</taxon>
        <taxon>Fabaceae</taxon>
        <taxon>Papilionoideae</taxon>
        <taxon>50 kb inversion clade</taxon>
        <taxon>NPAAA clade</taxon>
        <taxon>indigoferoid/millettioid clade</taxon>
        <taxon>Phaseoleae</taxon>
        <taxon>Flemingia</taxon>
    </lineage>
</organism>
<sequence>MDSVTSFPVAPPHPLSPRDRHLKATVTTTLRSTPRATATVTFAIAITSGPSPFSLSCPFTPCDPKADPHSHRDNYRDWPFTSPLTSPPSGVSPSLVIPLEKNPKSVNKAGKQTCYIFAENQTLHKLQLEASSSAVLANSKVLDHFVGMEFSREMVFKVIQEYGEENEAKLLEELLTYTVFFLVYIVELLASQDLHNNHCWFPLVVANFLVHPAKSDRENLVATVRLFSCNLKVTNSTFDNSLSLCESEALESFPPPQPLIVTDPSSLGNAGSSWDDFSDTDIFFDEDIENNISDSENDDTLRTLVKMGYKQEEALIAIERLVFLGQSLIFCLRVAPPRFTPISAIGVIFLLR</sequence>
<feature type="region of interest" description="Disordered" evidence="1">
    <location>
        <begin position="1"/>
        <end position="21"/>
    </location>
</feature>
<comment type="caution">
    <text evidence="2">The sequence shown here is derived from an EMBL/GenBank/DDBJ whole genome shotgun (WGS) entry which is preliminary data.</text>
</comment>
<dbReference type="AlphaFoldDB" id="A0ABD1LS43"/>
<dbReference type="Proteomes" id="UP001603857">
    <property type="component" value="Unassembled WGS sequence"/>
</dbReference>
<proteinExistence type="predicted"/>
<evidence type="ECO:0000256" key="1">
    <source>
        <dbReference type="SAM" id="MobiDB-lite"/>
    </source>
</evidence>
<name>A0ABD1LS43_9FABA</name>
<evidence type="ECO:0008006" key="4">
    <source>
        <dbReference type="Google" id="ProtNLM"/>
    </source>
</evidence>
<keyword evidence="3" id="KW-1185">Reference proteome</keyword>
<evidence type="ECO:0000313" key="2">
    <source>
        <dbReference type="EMBL" id="KAL2326320.1"/>
    </source>
</evidence>
<protein>
    <recommendedName>
        <fullName evidence="4">UBA domain-containing protein</fullName>
    </recommendedName>
</protein>
<gene>
    <name evidence="2" type="ORF">Fmac_025378</name>
</gene>
<reference evidence="2 3" key="1">
    <citation type="submission" date="2024-08" db="EMBL/GenBank/DDBJ databases">
        <title>Insights into the chromosomal genome structure of Flemingia macrophylla.</title>
        <authorList>
            <person name="Ding Y."/>
            <person name="Zhao Y."/>
            <person name="Bi W."/>
            <person name="Wu M."/>
            <person name="Zhao G."/>
            <person name="Gong Y."/>
            <person name="Li W."/>
            <person name="Zhang P."/>
        </authorList>
    </citation>
    <scope>NUCLEOTIDE SEQUENCE [LARGE SCALE GENOMIC DNA]</scope>
    <source>
        <strain evidence="2">DYQJB</strain>
        <tissue evidence="2">Leaf</tissue>
    </source>
</reference>
<dbReference type="EMBL" id="JBGMDY010000008">
    <property type="protein sequence ID" value="KAL2326320.1"/>
    <property type="molecule type" value="Genomic_DNA"/>
</dbReference>
<evidence type="ECO:0000313" key="3">
    <source>
        <dbReference type="Proteomes" id="UP001603857"/>
    </source>
</evidence>